<evidence type="ECO:0000256" key="1">
    <source>
        <dbReference type="SAM" id="Phobius"/>
    </source>
</evidence>
<reference evidence="2 3" key="1">
    <citation type="submission" date="2023-07" db="EMBL/GenBank/DDBJ databases">
        <title>Sequencing the genomes of 1000 actinobacteria strains.</title>
        <authorList>
            <person name="Klenk H.-P."/>
        </authorList>
    </citation>
    <scope>NUCLEOTIDE SEQUENCE [LARGE SCALE GENOMIC DNA]</scope>
    <source>
        <strain evidence="2 3">DSM 44388</strain>
    </source>
</reference>
<feature type="transmembrane region" description="Helical" evidence="1">
    <location>
        <begin position="113"/>
        <end position="130"/>
    </location>
</feature>
<accession>A0ABT9P8D9</accession>
<protein>
    <recommendedName>
        <fullName evidence="4">Tight adherence protein B</fullName>
    </recommendedName>
</protein>
<dbReference type="EMBL" id="JAUSQZ010000001">
    <property type="protein sequence ID" value="MDP9828964.1"/>
    <property type="molecule type" value="Genomic_DNA"/>
</dbReference>
<sequence>MGEWGIWDAVGLAVRAVGLLVFVPVPVILYRTSMRDAERRRTMGLSAESPSMTQQRTALLRALRDEPAAADLPELRTQALALRAKRPISLLALVGGVLLQGGSLMMSHRPGDFIFPVLFLLVVGAAALRFDRIARAGEAFLRRYPADADADADADERS</sequence>
<keyword evidence="3" id="KW-1185">Reference proteome</keyword>
<keyword evidence="1" id="KW-0472">Membrane</keyword>
<proteinExistence type="predicted"/>
<gene>
    <name evidence="2" type="ORF">J2S57_004713</name>
</gene>
<name>A0ABT9P8D9_9ACTN</name>
<feature type="transmembrane region" description="Helical" evidence="1">
    <location>
        <begin position="88"/>
        <end position="107"/>
    </location>
</feature>
<evidence type="ECO:0000313" key="2">
    <source>
        <dbReference type="EMBL" id="MDP9828964.1"/>
    </source>
</evidence>
<evidence type="ECO:0000313" key="3">
    <source>
        <dbReference type="Proteomes" id="UP001235712"/>
    </source>
</evidence>
<comment type="caution">
    <text evidence="2">The sequence shown here is derived from an EMBL/GenBank/DDBJ whole genome shotgun (WGS) entry which is preliminary data.</text>
</comment>
<organism evidence="2 3">
    <name type="scientific">Kineosporia succinea</name>
    <dbReference type="NCBI Taxonomy" id="84632"/>
    <lineage>
        <taxon>Bacteria</taxon>
        <taxon>Bacillati</taxon>
        <taxon>Actinomycetota</taxon>
        <taxon>Actinomycetes</taxon>
        <taxon>Kineosporiales</taxon>
        <taxon>Kineosporiaceae</taxon>
        <taxon>Kineosporia</taxon>
    </lineage>
</organism>
<dbReference type="RefSeq" id="WP_307246699.1">
    <property type="nucleotide sequence ID" value="NZ_JAUSQZ010000001.1"/>
</dbReference>
<keyword evidence="1" id="KW-0812">Transmembrane</keyword>
<evidence type="ECO:0008006" key="4">
    <source>
        <dbReference type="Google" id="ProtNLM"/>
    </source>
</evidence>
<dbReference type="Proteomes" id="UP001235712">
    <property type="component" value="Unassembled WGS sequence"/>
</dbReference>
<feature type="transmembrane region" description="Helical" evidence="1">
    <location>
        <begin position="12"/>
        <end position="30"/>
    </location>
</feature>
<keyword evidence="1" id="KW-1133">Transmembrane helix</keyword>